<evidence type="ECO:0000256" key="1">
    <source>
        <dbReference type="SAM" id="Phobius"/>
    </source>
</evidence>
<feature type="transmembrane region" description="Helical" evidence="1">
    <location>
        <begin position="34"/>
        <end position="54"/>
    </location>
</feature>
<dbReference type="STRING" id="78245.Xaut_2241"/>
<dbReference type="KEGG" id="xau:Xaut_2241"/>
<dbReference type="AlphaFoldDB" id="A7IHJ1"/>
<dbReference type="HOGENOM" id="CLU_044558_0_0_5"/>
<dbReference type="Proteomes" id="UP000002417">
    <property type="component" value="Chromosome"/>
</dbReference>
<keyword evidence="3" id="KW-1185">Reference proteome</keyword>
<dbReference type="eggNOG" id="ENOG502Z8Y7">
    <property type="taxonomic scope" value="Bacteria"/>
</dbReference>
<evidence type="ECO:0000313" key="2">
    <source>
        <dbReference type="EMBL" id="ABS67484.1"/>
    </source>
</evidence>
<sequence>MLHDKRKRLLDHESELEYFKKENKINRAPRIHSGAFELLKISILVFLLLIETGFNSTFLAKGSELGLIGGVTEAFGFAFLNIFFAFIIALYGARNLFHRNPLRKLIGILALPLCAAVATSISLSLAHYREVSSAFSEAAGRAVLERMSSHPFALEEINSWVLFGISLACSLVAFIEGCLWTDPYPGYGDIERRLRVARADYVENRESLIHDLSEIRDQYRDEIKEISTAMSVKRGEYDSILAARSRLLQLFQEHQAQLERSGNALLITYREANTRARTAAAPKRFGKGMVLEKVALAVQEPAQDRAEIMRLVTDARTLLGGQLEELHAEYEQAIGKYHQLDQLLPETARVATQ</sequence>
<reference evidence="2 3" key="1">
    <citation type="submission" date="2007-07" db="EMBL/GenBank/DDBJ databases">
        <title>Complete sequence of chromosome of Xanthobacter autotrophicus Py2.</title>
        <authorList>
            <consortium name="US DOE Joint Genome Institute"/>
            <person name="Copeland A."/>
            <person name="Lucas S."/>
            <person name="Lapidus A."/>
            <person name="Barry K."/>
            <person name="Glavina del Rio T."/>
            <person name="Hammon N."/>
            <person name="Israni S."/>
            <person name="Dalin E."/>
            <person name="Tice H."/>
            <person name="Pitluck S."/>
            <person name="Sims D."/>
            <person name="Brettin T."/>
            <person name="Bruce D."/>
            <person name="Detter J.C."/>
            <person name="Han C."/>
            <person name="Tapia R."/>
            <person name="Brainard J."/>
            <person name="Schmutz J."/>
            <person name="Larimer F."/>
            <person name="Land M."/>
            <person name="Hauser L."/>
            <person name="Kyrpides N."/>
            <person name="Kim E."/>
            <person name="Ensigns S.A."/>
            <person name="Richardson P."/>
        </authorList>
    </citation>
    <scope>NUCLEOTIDE SEQUENCE [LARGE SCALE GENOMIC DNA]</scope>
    <source>
        <strain evidence="3">ATCC BAA-1158 / Py2</strain>
    </source>
</reference>
<evidence type="ECO:0000313" key="3">
    <source>
        <dbReference type="Proteomes" id="UP000002417"/>
    </source>
</evidence>
<keyword evidence="1" id="KW-1133">Transmembrane helix</keyword>
<feature type="transmembrane region" description="Helical" evidence="1">
    <location>
        <begin position="105"/>
        <end position="126"/>
    </location>
</feature>
<dbReference type="EMBL" id="CP000781">
    <property type="protein sequence ID" value="ABS67484.1"/>
    <property type="molecule type" value="Genomic_DNA"/>
</dbReference>
<protein>
    <submittedName>
        <fullName evidence="2">Putative transmembrane protein</fullName>
    </submittedName>
</protein>
<proteinExistence type="predicted"/>
<accession>A7IHJ1</accession>
<name>A7IHJ1_XANP2</name>
<organism evidence="2 3">
    <name type="scientific">Xanthobacter autotrophicus (strain ATCC BAA-1158 / Py2)</name>
    <dbReference type="NCBI Taxonomy" id="78245"/>
    <lineage>
        <taxon>Bacteria</taxon>
        <taxon>Pseudomonadati</taxon>
        <taxon>Pseudomonadota</taxon>
        <taxon>Alphaproteobacteria</taxon>
        <taxon>Hyphomicrobiales</taxon>
        <taxon>Xanthobacteraceae</taxon>
        <taxon>Xanthobacter</taxon>
    </lineage>
</organism>
<keyword evidence="1 2" id="KW-0812">Transmembrane</keyword>
<feature type="transmembrane region" description="Helical" evidence="1">
    <location>
        <begin position="74"/>
        <end position="93"/>
    </location>
</feature>
<keyword evidence="1" id="KW-0472">Membrane</keyword>
<gene>
    <name evidence="2" type="ordered locus">Xaut_2241</name>
</gene>